<evidence type="ECO:0000256" key="2">
    <source>
        <dbReference type="ARBA" id="ARBA00022840"/>
    </source>
</evidence>
<dbReference type="EMBL" id="JANCPR020000020">
    <property type="protein sequence ID" value="MDJ1134442.1"/>
    <property type="molecule type" value="Genomic_DNA"/>
</dbReference>
<feature type="region of interest" description="Disordered" evidence="3">
    <location>
        <begin position="298"/>
        <end position="329"/>
    </location>
</feature>
<feature type="region of interest" description="Disordered" evidence="3">
    <location>
        <begin position="1"/>
        <end position="28"/>
    </location>
</feature>
<dbReference type="PROSITE" id="PS00211">
    <property type="entry name" value="ABC_TRANSPORTER_1"/>
    <property type="match status" value="1"/>
</dbReference>
<feature type="domain" description="ABC transporter" evidence="4">
    <location>
        <begin position="36"/>
        <end position="271"/>
    </location>
</feature>
<evidence type="ECO:0000313" key="5">
    <source>
        <dbReference type="EMBL" id="MDJ1134442.1"/>
    </source>
</evidence>
<comment type="caution">
    <text evidence="5">The sequence shown here is derived from an EMBL/GenBank/DDBJ whole genome shotgun (WGS) entry which is preliminary data.</text>
</comment>
<dbReference type="Gene3D" id="3.40.50.300">
    <property type="entry name" value="P-loop containing nucleotide triphosphate hydrolases"/>
    <property type="match status" value="1"/>
</dbReference>
<evidence type="ECO:0000313" key="6">
    <source>
        <dbReference type="Proteomes" id="UP001214441"/>
    </source>
</evidence>
<dbReference type="PANTHER" id="PTHR42794">
    <property type="entry name" value="HEMIN IMPORT ATP-BINDING PROTEIN HMUV"/>
    <property type="match status" value="1"/>
</dbReference>
<gene>
    <name evidence="5" type="ORF">NMN56_021225</name>
</gene>
<sequence length="329" mass="34548">MTVTTGTQRQPEPGPGPGPGQHTEAEGRTANRAAGLRALKVSYGVGERARHLLVDGVDLEAAPGETIGVVGPNGSGKTTLLRCVYGTLSPTSGQLLLDGRDMTGMSTKERARSVAAVPQDAGGGFGLTVQQAVAMGRSPHKRFWEGDTARDAAYVREALERTGATELAERRVDELSGGERQRVLVARALVQEPALLVLDEPTNHLDVRYQWELLALVDGLAATSVLALHDLNLAAYFCDRIYVLDAGRVVKGGPPAEVLTEEMLAEVYGVRAEVSVHPATGAPTVVYLPPTAAVRAKSVRAESARAESSQAGPSQAGPSQAGPSQAVHR</sequence>
<dbReference type="Pfam" id="PF00005">
    <property type="entry name" value="ABC_tran"/>
    <property type="match status" value="1"/>
</dbReference>
<reference evidence="5 6" key="1">
    <citation type="submission" date="2023-05" db="EMBL/GenBank/DDBJ databases">
        <title>Streptantibioticus silvisoli sp. nov., acidotolerant actinomycetes 1 from pine litter.</title>
        <authorList>
            <person name="Swiecimska M."/>
            <person name="Golinska P."/>
            <person name="Sangal V."/>
            <person name="Wachnowicz B."/>
            <person name="Goodfellow M."/>
        </authorList>
    </citation>
    <scope>NUCLEOTIDE SEQUENCE [LARGE SCALE GENOMIC DNA]</scope>
    <source>
        <strain evidence="5 6">DSM 42109</strain>
    </source>
</reference>
<dbReference type="SUPFAM" id="SSF52540">
    <property type="entry name" value="P-loop containing nucleoside triphosphate hydrolases"/>
    <property type="match status" value="1"/>
</dbReference>
<keyword evidence="1" id="KW-0547">Nucleotide-binding</keyword>
<keyword evidence="6" id="KW-1185">Reference proteome</keyword>
<evidence type="ECO:0000256" key="3">
    <source>
        <dbReference type="SAM" id="MobiDB-lite"/>
    </source>
</evidence>
<dbReference type="PANTHER" id="PTHR42794:SF2">
    <property type="entry name" value="ABC TRANSPORTER ATP-BINDING PROTEIN"/>
    <property type="match status" value="1"/>
</dbReference>
<dbReference type="RefSeq" id="WP_274041901.1">
    <property type="nucleotide sequence ID" value="NZ_JANCPR020000020.1"/>
</dbReference>
<feature type="compositionally biased region" description="Low complexity" evidence="3">
    <location>
        <begin position="1"/>
        <end position="11"/>
    </location>
</feature>
<dbReference type="InterPro" id="IPR003593">
    <property type="entry name" value="AAA+_ATPase"/>
</dbReference>
<protein>
    <submittedName>
        <fullName evidence="5">ABC transporter ATP-binding protein</fullName>
    </submittedName>
</protein>
<evidence type="ECO:0000256" key="1">
    <source>
        <dbReference type="ARBA" id="ARBA00022741"/>
    </source>
</evidence>
<organism evidence="5 6">
    <name type="scientific">Streptomyces iconiensis</name>
    <dbReference type="NCBI Taxonomy" id="1384038"/>
    <lineage>
        <taxon>Bacteria</taxon>
        <taxon>Bacillati</taxon>
        <taxon>Actinomycetota</taxon>
        <taxon>Actinomycetes</taxon>
        <taxon>Kitasatosporales</taxon>
        <taxon>Streptomycetaceae</taxon>
        <taxon>Streptomyces</taxon>
    </lineage>
</organism>
<dbReference type="CDD" id="cd03214">
    <property type="entry name" value="ABC_Iron-Siderophores_B12_Hemin"/>
    <property type="match status" value="1"/>
</dbReference>
<dbReference type="Proteomes" id="UP001214441">
    <property type="component" value="Unassembled WGS sequence"/>
</dbReference>
<dbReference type="SMART" id="SM00382">
    <property type="entry name" value="AAA"/>
    <property type="match status" value="1"/>
</dbReference>
<dbReference type="InterPro" id="IPR003439">
    <property type="entry name" value="ABC_transporter-like_ATP-bd"/>
</dbReference>
<proteinExistence type="predicted"/>
<dbReference type="PROSITE" id="PS50893">
    <property type="entry name" value="ABC_TRANSPORTER_2"/>
    <property type="match status" value="1"/>
</dbReference>
<feature type="compositionally biased region" description="Polar residues" evidence="3">
    <location>
        <begin position="312"/>
        <end position="323"/>
    </location>
</feature>
<dbReference type="GO" id="GO:0005524">
    <property type="term" value="F:ATP binding"/>
    <property type="evidence" value="ECO:0007669"/>
    <property type="project" value="UniProtKB-KW"/>
</dbReference>
<name>A0ABT7A030_9ACTN</name>
<dbReference type="InterPro" id="IPR017871">
    <property type="entry name" value="ABC_transporter-like_CS"/>
</dbReference>
<evidence type="ECO:0000259" key="4">
    <source>
        <dbReference type="PROSITE" id="PS50893"/>
    </source>
</evidence>
<keyword evidence="2 5" id="KW-0067">ATP-binding</keyword>
<dbReference type="InterPro" id="IPR027417">
    <property type="entry name" value="P-loop_NTPase"/>
</dbReference>
<accession>A0ABT7A030</accession>